<dbReference type="GO" id="GO:0005789">
    <property type="term" value="C:endoplasmic reticulum membrane"/>
    <property type="evidence" value="ECO:0007669"/>
    <property type="project" value="TreeGrafter"/>
</dbReference>
<dbReference type="EMBL" id="AP006498">
    <property type="protein sequence ID" value="BAM81855.1"/>
    <property type="molecule type" value="Genomic_DNA"/>
</dbReference>
<dbReference type="STRING" id="280699.M1V660"/>
<evidence type="ECO:0000313" key="8">
    <source>
        <dbReference type="EMBL" id="BAM81855.1"/>
    </source>
</evidence>
<feature type="transmembrane region" description="Helical" evidence="7">
    <location>
        <begin position="130"/>
        <end position="150"/>
    </location>
</feature>
<reference evidence="8 9" key="2">
    <citation type="journal article" date="2007" name="BMC Biol.">
        <title>A 100%-complete sequence reveals unusually simple genomic features in the hot-spring red alga Cyanidioschyzon merolae.</title>
        <authorList>
            <person name="Nozaki H."/>
            <person name="Takano H."/>
            <person name="Misumi O."/>
            <person name="Terasawa K."/>
            <person name="Matsuzaki M."/>
            <person name="Maruyama S."/>
            <person name="Nishida K."/>
            <person name="Yagisawa F."/>
            <person name="Yoshida Y."/>
            <person name="Fujiwara T."/>
            <person name="Takio S."/>
            <person name="Tamura K."/>
            <person name="Chung S.J."/>
            <person name="Nakamura S."/>
            <person name="Kuroiwa H."/>
            <person name="Tanaka K."/>
            <person name="Sato N."/>
            <person name="Kuroiwa T."/>
        </authorList>
    </citation>
    <scope>NUCLEOTIDE SEQUENCE [LARGE SCALE GENOMIC DNA]</scope>
    <source>
        <strain evidence="8 9">10D</strain>
    </source>
</reference>
<dbReference type="KEGG" id="cme:CYME_CMP237C"/>
<keyword evidence="5 7" id="KW-1133">Transmembrane helix</keyword>
<feature type="transmembrane region" description="Helical" evidence="7">
    <location>
        <begin position="102"/>
        <end position="123"/>
    </location>
</feature>
<evidence type="ECO:0000256" key="1">
    <source>
        <dbReference type="ARBA" id="ARBA00004127"/>
    </source>
</evidence>
<dbReference type="GO" id="GO:0005462">
    <property type="term" value="F:UDP-N-acetylglucosamine transmembrane transporter activity"/>
    <property type="evidence" value="ECO:0007669"/>
    <property type="project" value="TreeGrafter"/>
</dbReference>
<keyword evidence="3" id="KW-0762">Sugar transport</keyword>
<reference evidence="8 9" key="1">
    <citation type="journal article" date="2004" name="Nature">
        <title>Genome sequence of the ultrasmall unicellular red alga Cyanidioschyzon merolae 10D.</title>
        <authorList>
            <person name="Matsuzaki M."/>
            <person name="Misumi O."/>
            <person name="Shin-i T."/>
            <person name="Maruyama S."/>
            <person name="Takahara M."/>
            <person name="Miyagishima S."/>
            <person name="Mori T."/>
            <person name="Nishida K."/>
            <person name="Yagisawa F."/>
            <person name="Nishida K."/>
            <person name="Yoshida Y."/>
            <person name="Nishimura Y."/>
            <person name="Nakao S."/>
            <person name="Kobayashi T."/>
            <person name="Momoyama Y."/>
            <person name="Higashiyama T."/>
            <person name="Minoda A."/>
            <person name="Sano M."/>
            <person name="Nomoto H."/>
            <person name="Oishi K."/>
            <person name="Hayashi H."/>
            <person name="Ohta F."/>
            <person name="Nishizaka S."/>
            <person name="Haga S."/>
            <person name="Miura S."/>
            <person name="Morishita T."/>
            <person name="Kabeya Y."/>
            <person name="Terasawa K."/>
            <person name="Suzuki Y."/>
            <person name="Ishii Y."/>
            <person name="Asakawa S."/>
            <person name="Takano H."/>
            <person name="Ohta N."/>
            <person name="Kuroiwa H."/>
            <person name="Tanaka K."/>
            <person name="Shimizu N."/>
            <person name="Sugano S."/>
            <person name="Sato N."/>
            <person name="Nozaki H."/>
            <person name="Ogasawara N."/>
            <person name="Kohara Y."/>
            <person name="Kuroiwa T."/>
        </authorList>
    </citation>
    <scope>NUCLEOTIDE SEQUENCE [LARGE SCALE GENOMIC DNA]</scope>
    <source>
        <strain evidence="8 9">10D</strain>
    </source>
</reference>
<dbReference type="PANTHER" id="PTHR10778">
    <property type="entry name" value="SOLUTE CARRIER FAMILY 35 MEMBER B"/>
    <property type="match status" value="1"/>
</dbReference>
<evidence type="ECO:0000256" key="5">
    <source>
        <dbReference type="ARBA" id="ARBA00022989"/>
    </source>
</evidence>
<evidence type="ECO:0000256" key="6">
    <source>
        <dbReference type="ARBA" id="ARBA00023136"/>
    </source>
</evidence>
<evidence type="ECO:0000256" key="7">
    <source>
        <dbReference type="SAM" id="Phobius"/>
    </source>
</evidence>
<dbReference type="OMA" id="NPFTGWH"/>
<gene>
    <name evidence="8" type="ORF">CYME_CMP237C</name>
</gene>
<keyword evidence="6 7" id="KW-0472">Membrane</keyword>
<dbReference type="Gramene" id="CMP237CT">
    <property type="protein sequence ID" value="CMP237CT"/>
    <property type="gene ID" value="CMP237C"/>
</dbReference>
<keyword evidence="4 7" id="KW-0812">Transmembrane</keyword>
<organism evidence="8 9">
    <name type="scientific">Cyanidioschyzon merolae (strain NIES-3377 / 10D)</name>
    <name type="common">Unicellular red alga</name>
    <dbReference type="NCBI Taxonomy" id="280699"/>
    <lineage>
        <taxon>Eukaryota</taxon>
        <taxon>Rhodophyta</taxon>
        <taxon>Bangiophyceae</taxon>
        <taxon>Cyanidiales</taxon>
        <taxon>Cyanidiaceae</taxon>
        <taxon>Cyanidioschyzon</taxon>
    </lineage>
</organism>
<dbReference type="GO" id="GO:0000139">
    <property type="term" value="C:Golgi membrane"/>
    <property type="evidence" value="ECO:0007669"/>
    <property type="project" value="TreeGrafter"/>
</dbReference>
<feature type="transmembrane region" description="Helical" evidence="7">
    <location>
        <begin position="75"/>
        <end position="96"/>
    </location>
</feature>
<dbReference type="PANTHER" id="PTHR10778:SF4">
    <property type="entry name" value="NUCLEOTIDE SUGAR TRANSPORTER SLC35B4"/>
    <property type="match status" value="1"/>
</dbReference>
<dbReference type="Pfam" id="PF08449">
    <property type="entry name" value="UAA"/>
    <property type="match status" value="1"/>
</dbReference>
<comment type="subcellular location">
    <subcellularLocation>
        <location evidence="1">Endomembrane system</location>
        <topology evidence="1">Multi-pass membrane protein</topology>
    </subcellularLocation>
</comment>
<protein>
    <submittedName>
        <fullName evidence="8">Similar to UDP N-acetylclucosamine transporter</fullName>
    </submittedName>
</protein>
<dbReference type="GeneID" id="16996137"/>
<evidence type="ECO:0000256" key="2">
    <source>
        <dbReference type="ARBA" id="ARBA00022448"/>
    </source>
</evidence>
<dbReference type="Proteomes" id="UP000007014">
    <property type="component" value="Chromosome 16"/>
</dbReference>
<dbReference type="RefSeq" id="XP_005537891.1">
    <property type="nucleotide sequence ID" value="XM_005537834.1"/>
</dbReference>
<keyword evidence="2" id="KW-0813">Transport</keyword>
<evidence type="ECO:0000256" key="3">
    <source>
        <dbReference type="ARBA" id="ARBA00022597"/>
    </source>
</evidence>
<keyword evidence="9" id="KW-1185">Reference proteome</keyword>
<evidence type="ECO:0000313" key="9">
    <source>
        <dbReference type="Proteomes" id="UP000007014"/>
    </source>
</evidence>
<dbReference type="eggNOG" id="KOG1583">
    <property type="taxonomic scope" value="Eukaryota"/>
</dbReference>
<dbReference type="HOGENOM" id="CLU_033007_0_0_1"/>
<sequence>MNCDALHAAWWTLTSCSLNAYSYEIGVRYARDAGQLISFVQMLGVALLTTPQAARELRTHWRQQQRYRLHSPRTWALFMGYFLTFYGTAFLINLSVELGVSIQLVHVSRAGTLVATLILSVIFQRKRYTAVQYICVLLVSAGLVWAALALQATGTLSQSRRDALRASASLWVGIFLLVVNCFLSPVMGILQQLLIAPRPGATGDTLTRSELLCMQHWVAVLLFLIQAQEMEQASLVKNMKLLWRAPVPLSGAGGGTPGELLLMVNTMTQYLCMRSVIQMQVTSRSILYVQLVTALRKLANFLLSAQLFGTKMHGFQWMSLLLVFGGTLGYALSQDDSPDVQRSHKIPRKNLAL</sequence>
<dbReference type="InterPro" id="IPR013657">
    <property type="entry name" value="SCL35B1-4/HUT1"/>
</dbReference>
<accession>M1V660</accession>
<feature type="transmembrane region" description="Helical" evidence="7">
    <location>
        <begin position="170"/>
        <end position="190"/>
    </location>
</feature>
<dbReference type="GO" id="GO:0005464">
    <property type="term" value="F:UDP-xylose transmembrane transporter activity"/>
    <property type="evidence" value="ECO:0007669"/>
    <property type="project" value="TreeGrafter"/>
</dbReference>
<dbReference type="AlphaFoldDB" id="M1V660"/>
<evidence type="ECO:0000256" key="4">
    <source>
        <dbReference type="ARBA" id="ARBA00022692"/>
    </source>
</evidence>
<dbReference type="OrthoDB" id="999962at2759"/>
<name>M1V660_CYAM1</name>
<proteinExistence type="predicted"/>